<dbReference type="InterPro" id="IPR019904">
    <property type="entry name" value="Peroxiredoxin_OsmC"/>
</dbReference>
<evidence type="ECO:0000313" key="2">
    <source>
        <dbReference type="Proteomes" id="UP000316181"/>
    </source>
</evidence>
<proteinExistence type="predicted"/>
<dbReference type="InterPro" id="IPR015946">
    <property type="entry name" value="KH_dom-like_a/b"/>
</dbReference>
<organism evidence="1 2">
    <name type="scientific">Rarobacter incanus</name>
    <dbReference type="NCBI Taxonomy" id="153494"/>
    <lineage>
        <taxon>Bacteria</taxon>
        <taxon>Bacillati</taxon>
        <taxon>Actinomycetota</taxon>
        <taxon>Actinomycetes</taxon>
        <taxon>Micrococcales</taxon>
        <taxon>Rarobacteraceae</taxon>
        <taxon>Rarobacter</taxon>
    </lineage>
</organism>
<dbReference type="PANTHER" id="PTHR42830">
    <property type="entry name" value="OSMOTICALLY INDUCIBLE FAMILY PROTEIN"/>
    <property type="match status" value="1"/>
</dbReference>
<dbReference type="NCBIfam" id="TIGR03562">
    <property type="entry name" value="osmo_induc_OsmC"/>
    <property type="match status" value="1"/>
</dbReference>
<comment type="caution">
    <text evidence="1">The sequence shown here is derived from an EMBL/GenBank/DDBJ whole genome shotgun (WGS) entry which is preliminary data.</text>
</comment>
<dbReference type="Proteomes" id="UP000316181">
    <property type="component" value="Unassembled WGS sequence"/>
</dbReference>
<dbReference type="GO" id="GO:0004601">
    <property type="term" value="F:peroxidase activity"/>
    <property type="evidence" value="ECO:0007669"/>
    <property type="project" value="InterPro"/>
</dbReference>
<gene>
    <name evidence="1" type="ORF">FB389_0621</name>
</gene>
<dbReference type="Gene3D" id="3.30.300.20">
    <property type="match status" value="1"/>
</dbReference>
<evidence type="ECO:0000313" key="1">
    <source>
        <dbReference type="EMBL" id="TQK75977.1"/>
    </source>
</evidence>
<dbReference type="InterPro" id="IPR036102">
    <property type="entry name" value="OsmC/Ohrsf"/>
</dbReference>
<dbReference type="InterPro" id="IPR052707">
    <property type="entry name" value="OsmC_Ohr_Peroxiredoxin"/>
</dbReference>
<accession>A0A542SNY9</accession>
<dbReference type="GO" id="GO:0006979">
    <property type="term" value="P:response to oxidative stress"/>
    <property type="evidence" value="ECO:0007669"/>
    <property type="project" value="InterPro"/>
</dbReference>
<sequence length="142" mass="14374">MVVSKAATKWQGTLFEGSGRVNLVSSGAADLPVDWKARSEGSDKTTTPEELIAAAHSACFAMAFSNALTEFGTPPTSVDVAASVGFKPGVGITGSALTVTASVPGISEQDFQRIAAEAKSGCPVSVALSGIDITLQATLAQD</sequence>
<dbReference type="PANTHER" id="PTHR42830:SF1">
    <property type="entry name" value="OSMOTICALLY INDUCIBLE FAMILY PROTEIN"/>
    <property type="match status" value="1"/>
</dbReference>
<protein>
    <submittedName>
        <fullName evidence="1">Osmotically inducible protein OsmC</fullName>
    </submittedName>
</protein>
<keyword evidence="2" id="KW-1185">Reference proteome</keyword>
<dbReference type="AlphaFoldDB" id="A0A542SNY9"/>
<reference evidence="1 2" key="1">
    <citation type="submission" date="2019-06" db="EMBL/GenBank/DDBJ databases">
        <title>Sequencing the genomes of 1000 actinobacteria strains.</title>
        <authorList>
            <person name="Klenk H.-P."/>
        </authorList>
    </citation>
    <scope>NUCLEOTIDE SEQUENCE [LARGE SCALE GENOMIC DNA]</scope>
    <source>
        <strain evidence="1 2">DSM 10596</strain>
    </source>
</reference>
<dbReference type="EMBL" id="VFNV01000001">
    <property type="protein sequence ID" value="TQK75977.1"/>
    <property type="molecule type" value="Genomic_DNA"/>
</dbReference>
<name>A0A542SNY9_9MICO</name>
<dbReference type="Pfam" id="PF02566">
    <property type="entry name" value="OsmC"/>
    <property type="match status" value="1"/>
</dbReference>
<dbReference type="InterPro" id="IPR003718">
    <property type="entry name" value="OsmC/Ohr_fam"/>
</dbReference>
<dbReference type="SUPFAM" id="SSF82784">
    <property type="entry name" value="OsmC-like"/>
    <property type="match status" value="1"/>
</dbReference>